<protein>
    <submittedName>
        <fullName evidence="1">Uncharacterized protein</fullName>
    </submittedName>
</protein>
<dbReference type="Proteomes" id="UP000826722">
    <property type="component" value="Chromosome"/>
</dbReference>
<dbReference type="RefSeq" id="WP_221764409.1">
    <property type="nucleotide sequence ID" value="NZ_AP024110.1"/>
</dbReference>
<dbReference type="EMBL" id="AP024110">
    <property type="protein sequence ID" value="BCM23828.1"/>
    <property type="molecule type" value="Genomic_DNA"/>
</dbReference>
<proteinExistence type="predicted"/>
<evidence type="ECO:0000313" key="2">
    <source>
        <dbReference type="Proteomes" id="UP000826722"/>
    </source>
</evidence>
<dbReference type="SUPFAM" id="SSF56399">
    <property type="entry name" value="ADP-ribosylation"/>
    <property type="match status" value="1"/>
</dbReference>
<gene>
    <name evidence="1" type="ORF">ZMTM_00870</name>
</gene>
<organism evidence="1 2">
    <name type="scientific">Methyloradius palustris</name>
    <dbReference type="NCBI Taxonomy" id="2778876"/>
    <lineage>
        <taxon>Bacteria</taxon>
        <taxon>Pseudomonadati</taxon>
        <taxon>Pseudomonadota</taxon>
        <taxon>Betaproteobacteria</taxon>
        <taxon>Nitrosomonadales</taxon>
        <taxon>Methylophilaceae</taxon>
        <taxon>Methyloradius</taxon>
    </lineage>
</organism>
<accession>A0A8D5G0D3</accession>
<keyword evidence="2" id="KW-1185">Reference proteome</keyword>
<dbReference type="AlphaFoldDB" id="A0A8D5G0D3"/>
<reference evidence="1" key="1">
    <citation type="journal article" date="2021" name="Arch. Microbiol.">
        <title>Methyloradius palustris gen. nov., sp. nov., a methanol-oxidizing bacterium isolated from snow.</title>
        <authorList>
            <person name="Miyadera T."/>
            <person name="Kojima H."/>
            <person name="Fukui M."/>
        </authorList>
    </citation>
    <scope>NUCLEOTIDE SEQUENCE</scope>
    <source>
        <strain evidence="1">Zm11</strain>
    </source>
</reference>
<sequence>MNQQSFDINSQEFYYHVSPIHLENGSIIKKGNWGRVIKLYIGNCNGLNLFKERVLEDVRLDHYSTKPSRLDAIFLLLNLDAAKHYLTVDNEAQRTSLIYKVKPLNRNAPGHLANYSKTIVQPPLCHFDNMEQVAHNYWTGVGLYDAIPMLNPTLNTYVPVTTVELIAMCDIEIVECLNLL</sequence>
<evidence type="ECO:0000313" key="1">
    <source>
        <dbReference type="EMBL" id="BCM23828.1"/>
    </source>
</evidence>
<dbReference type="KEGG" id="mpau:ZMTM_00870"/>
<name>A0A8D5G0D3_9PROT</name>